<dbReference type="Proteomes" id="UP000785679">
    <property type="component" value="Unassembled WGS sequence"/>
</dbReference>
<comment type="caution">
    <text evidence="1">The sequence shown here is derived from an EMBL/GenBank/DDBJ whole genome shotgun (WGS) entry which is preliminary data.</text>
</comment>
<proteinExistence type="predicted"/>
<evidence type="ECO:0000313" key="1">
    <source>
        <dbReference type="EMBL" id="TNV83017.1"/>
    </source>
</evidence>
<organism evidence="1 2">
    <name type="scientific">Halteria grandinella</name>
    <dbReference type="NCBI Taxonomy" id="5974"/>
    <lineage>
        <taxon>Eukaryota</taxon>
        <taxon>Sar</taxon>
        <taxon>Alveolata</taxon>
        <taxon>Ciliophora</taxon>
        <taxon>Intramacronucleata</taxon>
        <taxon>Spirotrichea</taxon>
        <taxon>Stichotrichia</taxon>
        <taxon>Sporadotrichida</taxon>
        <taxon>Halteriidae</taxon>
        <taxon>Halteria</taxon>
    </lineage>
</organism>
<reference evidence="1" key="1">
    <citation type="submission" date="2019-06" db="EMBL/GenBank/DDBJ databases">
        <authorList>
            <person name="Zheng W."/>
        </authorList>
    </citation>
    <scope>NUCLEOTIDE SEQUENCE</scope>
    <source>
        <strain evidence="1">QDHG01</strain>
    </source>
</reference>
<sequence length="68" mass="7798">MQYLFDQSSGYLGVLLKFMICNYCSLDSSSYLATAVYPFSPLLPESTNHFSLPRQPHQRASCLFVHLY</sequence>
<dbReference type="EMBL" id="RRYP01004258">
    <property type="protein sequence ID" value="TNV83017.1"/>
    <property type="molecule type" value="Genomic_DNA"/>
</dbReference>
<evidence type="ECO:0000313" key="2">
    <source>
        <dbReference type="Proteomes" id="UP000785679"/>
    </source>
</evidence>
<gene>
    <name evidence="1" type="ORF">FGO68_gene9906</name>
</gene>
<dbReference type="AlphaFoldDB" id="A0A8J8NVY6"/>
<protein>
    <submittedName>
        <fullName evidence="1">Uncharacterized protein</fullName>
    </submittedName>
</protein>
<name>A0A8J8NVY6_HALGN</name>
<keyword evidence="2" id="KW-1185">Reference proteome</keyword>
<accession>A0A8J8NVY6</accession>